<keyword evidence="10" id="KW-1185">Reference proteome</keyword>
<dbReference type="EMBL" id="JAJUBC010000030">
    <property type="protein sequence ID" value="MDD1795514.1"/>
    <property type="molecule type" value="Genomic_DNA"/>
</dbReference>
<dbReference type="SUPFAM" id="SSF58104">
    <property type="entry name" value="Methyl-accepting chemotaxis protein (MCP) signaling domain"/>
    <property type="match status" value="1"/>
</dbReference>
<keyword evidence="2 4" id="KW-0807">Transducer</keyword>
<keyword evidence="6" id="KW-1133">Transmembrane helix</keyword>
<reference evidence="9" key="1">
    <citation type="submission" date="2021-12" db="EMBL/GenBank/DDBJ databases">
        <title>Enterovibrio ZSDZ35 sp. nov. and Enterovibrio ZSDZ42 sp. nov., isolated from coastal seawater in Qingdao.</title>
        <authorList>
            <person name="Zhang P."/>
        </authorList>
    </citation>
    <scope>NUCLEOTIDE SEQUENCE</scope>
    <source>
        <strain evidence="9">ZSDZ42</strain>
    </source>
</reference>
<proteinExistence type="inferred from homology"/>
<dbReference type="CDD" id="cd06225">
    <property type="entry name" value="HAMP"/>
    <property type="match status" value="1"/>
</dbReference>
<dbReference type="PRINTS" id="PR00260">
    <property type="entry name" value="CHEMTRNSDUCR"/>
</dbReference>
<organism evidence="9 10">
    <name type="scientific">Enterovibrio gelatinilyticus</name>
    <dbReference type="NCBI Taxonomy" id="2899819"/>
    <lineage>
        <taxon>Bacteria</taxon>
        <taxon>Pseudomonadati</taxon>
        <taxon>Pseudomonadota</taxon>
        <taxon>Gammaproteobacteria</taxon>
        <taxon>Vibrionales</taxon>
        <taxon>Vibrionaceae</taxon>
        <taxon>Enterovibrio</taxon>
    </lineage>
</organism>
<keyword evidence="5" id="KW-0175">Coiled coil</keyword>
<keyword evidence="6" id="KW-0812">Transmembrane</keyword>
<keyword evidence="6" id="KW-0472">Membrane</keyword>
<name>A0ABT5R5G9_9GAMM</name>
<evidence type="ECO:0000256" key="4">
    <source>
        <dbReference type="PROSITE-ProRule" id="PRU00284"/>
    </source>
</evidence>
<evidence type="ECO:0000256" key="2">
    <source>
        <dbReference type="ARBA" id="ARBA00023224"/>
    </source>
</evidence>
<comment type="subcellular location">
    <subcellularLocation>
        <location evidence="1">Membrane</location>
    </subcellularLocation>
</comment>
<dbReference type="PROSITE" id="PS50111">
    <property type="entry name" value="CHEMOTAXIS_TRANSDUC_2"/>
    <property type="match status" value="1"/>
</dbReference>
<comment type="similarity">
    <text evidence="3">Belongs to the methyl-accepting chemotaxis (MCP) protein family.</text>
</comment>
<dbReference type="PROSITE" id="PS50885">
    <property type="entry name" value="HAMP"/>
    <property type="match status" value="1"/>
</dbReference>
<dbReference type="RefSeq" id="WP_274166338.1">
    <property type="nucleotide sequence ID" value="NZ_JAJUBC010000030.1"/>
</dbReference>
<evidence type="ECO:0000256" key="1">
    <source>
        <dbReference type="ARBA" id="ARBA00004370"/>
    </source>
</evidence>
<gene>
    <name evidence="9" type="ORF">LRP50_20505</name>
</gene>
<accession>A0ABT5R5G9</accession>
<feature type="coiled-coil region" evidence="5">
    <location>
        <begin position="511"/>
        <end position="538"/>
    </location>
</feature>
<evidence type="ECO:0000256" key="6">
    <source>
        <dbReference type="SAM" id="Phobius"/>
    </source>
</evidence>
<dbReference type="PANTHER" id="PTHR32089">
    <property type="entry name" value="METHYL-ACCEPTING CHEMOTAXIS PROTEIN MCPB"/>
    <property type="match status" value="1"/>
</dbReference>
<dbReference type="PANTHER" id="PTHR32089:SF112">
    <property type="entry name" value="LYSOZYME-LIKE PROTEIN-RELATED"/>
    <property type="match status" value="1"/>
</dbReference>
<dbReference type="SMART" id="SM00283">
    <property type="entry name" value="MA"/>
    <property type="match status" value="1"/>
</dbReference>
<dbReference type="Gene3D" id="1.10.287.950">
    <property type="entry name" value="Methyl-accepting chemotaxis protein"/>
    <property type="match status" value="1"/>
</dbReference>
<feature type="transmembrane region" description="Helical" evidence="6">
    <location>
        <begin position="186"/>
        <end position="205"/>
    </location>
</feature>
<dbReference type="Proteomes" id="UP001149400">
    <property type="component" value="Unassembled WGS sequence"/>
</dbReference>
<dbReference type="InterPro" id="IPR004090">
    <property type="entry name" value="Chemotax_Me-accpt_rcpt"/>
</dbReference>
<evidence type="ECO:0000259" key="7">
    <source>
        <dbReference type="PROSITE" id="PS50111"/>
    </source>
</evidence>
<dbReference type="CDD" id="cd11386">
    <property type="entry name" value="MCP_signal"/>
    <property type="match status" value="1"/>
</dbReference>
<dbReference type="InterPro" id="IPR004089">
    <property type="entry name" value="MCPsignal_dom"/>
</dbReference>
<evidence type="ECO:0000313" key="10">
    <source>
        <dbReference type="Proteomes" id="UP001149400"/>
    </source>
</evidence>
<dbReference type="SMART" id="SM00304">
    <property type="entry name" value="HAMP"/>
    <property type="match status" value="1"/>
</dbReference>
<evidence type="ECO:0000259" key="8">
    <source>
        <dbReference type="PROSITE" id="PS50885"/>
    </source>
</evidence>
<protein>
    <submittedName>
        <fullName evidence="9">Methyl-accepting chemotaxis protein</fullName>
    </submittedName>
</protein>
<evidence type="ECO:0000313" key="9">
    <source>
        <dbReference type="EMBL" id="MDD1795514.1"/>
    </source>
</evidence>
<evidence type="ECO:0000256" key="3">
    <source>
        <dbReference type="ARBA" id="ARBA00029447"/>
    </source>
</evidence>
<dbReference type="Pfam" id="PF00672">
    <property type="entry name" value="HAMP"/>
    <property type="match status" value="1"/>
</dbReference>
<dbReference type="InterPro" id="IPR003660">
    <property type="entry name" value="HAMP_dom"/>
</dbReference>
<comment type="caution">
    <text evidence="9">The sequence shown here is derived from an EMBL/GenBank/DDBJ whole genome shotgun (WGS) entry which is preliminary data.</text>
</comment>
<sequence>MKLSVRQKLYLGFGGIMALMVAMVTLVWFEVTGLKNEVTKIRTDDVPEVLSYLVLIDEAGDVYRDSIGVVTGVSGAKASLAENNNEFQAVVSRAMKQEERGSSDYQTLERASEKMRDFQAAFDRDIVSQLSLNENNQALITTLHALYVEHLQPIENMLDQSSVIENAQMEASFDTLMADFDDIKKMNVIISLVAIILSCLIAYWLSSSITHRLTVLDETAQRIARGELNGDGIEDKTGDELSSLAVSINTMQQSLIELISAISNVTNDVHQSTTELSTLGSNVVAGASSQSDKAAMIATAAEELSLTISEVAHQGTSTFDEAKKSELHAVEGRKVIGEMVNSIQHVSIQMQDMSTTMEQLGEHSEEIGNVIKVIRGIAEQTNLLALNAAIEAARAGEFGRGFAVVADEVRALAERTTKATQEVANIVQAIQTGTQDAVSRTQENYKLVEMGVSQSDGAVKALEDIVSGAAMVQSMISSIATAAEEQTAVTKEIASDITAISDISNQSLSQAQQSATNIQRLEGKVEELNQLMSRFKIA</sequence>
<dbReference type="Gene3D" id="6.10.340.10">
    <property type="match status" value="1"/>
</dbReference>
<dbReference type="Pfam" id="PF00015">
    <property type="entry name" value="MCPsignal"/>
    <property type="match status" value="1"/>
</dbReference>
<feature type="transmembrane region" description="Helical" evidence="6">
    <location>
        <begin position="9"/>
        <end position="29"/>
    </location>
</feature>
<feature type="domain" description="HAMP" evidence="8">
    <location>
        <begin position="207"/>
        <end position="260"/>
    </location>
</feature>
<evidence type="ECO:0000256" key="5">
    <source>
        <dbReference type="SAM" id="Coils"/>
    </source>
</evidence>
<feature type="domain" description="Methyl-accepting transducer" evidence="7">
    <location>
        <begin position="265"/>
        <end position="501"/>
    </location>
</feature>